<dbReference type="Proteomes" id="UP000295292">
    <property type="component" value="Unassembled WGS sequence"/>
</dbReference>
<dbReference type="InterPro" id="IPR017937">
    <property type="entry name" value="Thioredoxin_CS"/>
</dbReference>
<dbReference type="CDD" id="cd02966">
    <property type="entry name" value="TlpA_like_family"/>
    <property type="match status" value="1"/>
</dbReference>
<feature type="domain" description="Thioredoxin" evidence="3">
    <location>
        <begin position="30"/>
        <end position="179"/>
    </location>
</feature>
<comment type="caution">
    <text evidence="4">The sequence shown here is derived from an EMBL/GenBank/DDBJ whole genome shotgun (WGS) entry which is preliminary data.</text>
</comment>
<dbReference type="PANTHER" id="PTHR42852">
    <property type="entry name" value="THIOL:DISULFIDE INTERCHANGE PROTEIN DSBE"/>
    <property type="match status" value="1"/>
</dbReference>
<sequence>MKKQIIAIILSATTMFNVVMAQNSSEISPLSIGDPMSDIVISNLKNYPKDEVNISDFKGKLLILDFWATWCPTCYEYFPKLDMLQKEFDNQVQIILVNPEETKDTKDKIANLFLKLKENVGYEVKLPFVNHDPVLGKLFPFRTLPQYIWIDSEGKVRAVTDILSVTSENIRHLLQGGFLHNKQDIYNYDRSKPFAAELFERKEVNRKYRSQITGYIEGISGYNSFGTNGTVRERRVYRSNMRLKMLLTLDRVFDELRGDKVIRNFPNSQIIFKTTNPKFESDFRSADSFNPDELYTYEILLPDTLPFTVVRDFMREDLSRYFNFNIKREERKVPVYVLKSTPRLAKIESTFDVVKEAVATAYYKTRSVHSMDKNASKKYLKNATIEQLINVLNNFSQIPILSDEVFTHQSQRYDFDFPNNLYELTSEQLKEYLLSYGFEVAEKERLLPIVTFTDRY</sequence>
<dbReference type="InterPro" id="IPR013766">
    <property type="entry name" value="Thioredoxin_domain"/>
</dbReference>
<organism evidence="4 5">
    <name type="scientific">Sphingobacterium yanglingense</name>
    <dbReference type="NCBI Taxonomy" id="1437280"/>
    <lineage>
        <taxon>Bacteria</taxon>
        <taxon>Pseudomonadati</taxon>
        <taxon>Bacteroidota</taxon>
        <taxon>Sphingobacteriia</taxon>
        <taxon>Sphingobacteriales</taxon>
        <taxon>Sphingobacteriaceae</taxon>
        <taxon>Sphingobacterium</taxon>
    </lineage>
</organism>
<keyword evidence="2" id="KW-0732">Signal</keyword>
<evidence type="ECO:0000256" key="1">
    <source>
        <dbReference type="ARBA" id="ARBA00023284"/>
    </source>
</evidence>
<dbReference type="GO" id="GO:0016491">
    <property type="term" value="F:oxidoreductase activity"/>
    <property type="evidence" value="ECO:0007669"/>
    <property type="project" value="InterPro"/>
</dbReference>
<name>A0A4R6WGL2_9SPHI</name>
<gene>
    <name evidence="4" type="ORF">CLV99_0734</name>
</gene>
<dbReference type="InterPro" id="IPR050553">
    <property type="entry name" value="Thioredoxin_ResA/DsbE_sf"/>
</dbReference>
<dbReference type="PANTHER" id="PTHR42852:SF13">
    <property type="entry name" value="PROTEIN DIPZ"/>
    <property type="match status" value="1"/>
</dbReference>
<dbReference type="InterPro" id="IPR036249">
    <property type="entry name" value="Thioredoxin-like_sf"/>
</dbReference>
<dbReference type="EMBL" id="SNYV01000011">
    <property type="protein sequence ID" value="TDQ79300.1"/>
    <property type="molecule type" value="Genomic_DNA"/>
</dbReference>
<dbReference type="PROSITE" id="PS00194">
    <property type="entry name" value="THIOREDOXIN_1"/>
    <property type="match status" value="1"/>
</dbReference>
<reference evidence="4 5" key="1">
    <citation type="submission" date="2019-03" db="EMBL/GenBank/DDBJ databases">
        <title>Genomic Encyclopedia of Archaeal and Bacterial Type Strains, Phase II (KMG-II): from individual species to whole genera.</title>
        <authorList>
            <person name="Goeker M."/>
        </authorList>
    </citation>
    <scope>NUCLEOTIDE SEQUENCE [LARGE SCALE GENOMIC DNA]</scope>
    <source>
        <strain evidence="4 5">DSM 28353</strain>
    </source>
</reference>
<protein>
    <submittedName>
        <fullName evidence="4">Thiol-disulfide isomerase/thioredoxin</fullName>
    </submittedName>
</protein>
<dbReference type="Pfam" id="PF00578">
    <property type="entry name" value="AhpC-TSA"/>
    <property type="match status" value="1"/>
</dbReference>
<evidence type="ECO:0000313" key="4">
    <source>
        <dbReference type="EMBL" id="TDQ79300.1"/>
    </source>
</evidence>
<dbReference type="RefSeq" id="WP_133583100.1">
    <property type="nucleotide sequence ID" value="NZ_SNYV01000011.1"/>
</dbReference>
<dbReference type="Gene3D" id="3.40.30.10">
    <property type="entry name" value="Glutaredoxin"/>
    <property type="match status" value="1"/>
</dbReference>
<keyword evidence="4" id="KW-0413">Isomerase</keyword>
<accession>A0A4R6WGL2</accession>
<dbReference type="PROSITE" id="PS51352">
    <property type="entry name" value="THIOREDOXIN_2"/>
    <property type="match status" value="1"/>
</dbReference>
<feature type="chain" id="PRO_5020273266" evidence="2">
    <location>
        <begin position="22"/>
        <end position="456"/>
    </location>
</feature>
<feature type="signal peptide" evidence="2">
    <location>
        <begin position="1"/>
        <end position="21"/>
    </location>
</feature>
<dbReference type="AlphaFoldDB" id="A0A4R6WGL2"/>
<dbReference type="SUPFAM" id="SSF52833">
    <property type="entry name" value="Thioredoxin-like"/>
    <property type="match status" value="1"/>
</dbReference>
<dbReference type="GO" id="GO:0016209">
    <property type="term" value="F:antioxidant activity"/>
    <property type="evidence" value="ECO:0007669"/>
    <property type="project" value="InterPro"/>
</dbReference>
<proteinExistence type="predicted"/>
<keyword evidence="5" id="KW-1185">Reference proteome</keyword>
<dbReference type="InterPro" id="IPR000866">
    <property type="entry name" value="AhpC/TSA"/>
</dbReference>
<evidence type="ECO:0000259" key="3">
    <source>
        <dbReference type="PROSITE" id="PS51352"/>
    </source>
</evidence>
<evidence type="ECO:0000313" key="5">
    <source>
        <dbReference type="Proteomes" id="UP000295292"/>
    </source>
</evidence>
<dbReference type="OrthoDB" id="793244at2"/>
<keyword evidence="1" id="KW-0676">Redox-active center</keyword>
<dbReference type="GO" id="GO:0016853">
    <property type="term" value="F:isomerase activity"/>
    <property type="evidence" value="ECO:0007669"/>
    <property type="project" value="UniProtKB-KW"/>
</dbReference>
<evidence type="ECO:0000256" key="2">
    <source>
        <dbReference type="SAM" id="SignalP"/>
    </source>
</evidence>